<evidence type="ECO:0000313" key="2">
    <source>
        <dbReference type="Proteomes" id="UP000616769"/>
    </source>
</evidence>
<reference evidence="1 2" key="1">
    <citation type="journal article" date="2015" name="Parasit. Vectors">
        <title>Draft genome of the scabies mite.</title>
        <authorList>
            <person name="Rider S.D.Jr."/>
            <person name="Morgan M.S."/>
            <person name="Arlian L.G."/>
        </authorList>
    </citation>
    <scope>NUCLEOTIDE SEQUENCE [LARGE SCALE GENOMIC DNA]</scope>
    <source>
        <strain evidence="1">Arlian Lab</strain>
    </source>
</reference>
<comment type="caution">
    <text evidence="1">The sequence shown here is derived from an EMBL/GenBank/DDBJ whole genome shotgun (WGS) entry which is preliminary data.</text>
</comment>
<evidence type="ECO:0000313" key="1">
    <source>
        <dbReference type="EMBL" id="KPM06561.1"/>
    </source>
</evidence>
<proteinExistence type="predicted"/>
<protein>
    <submittedName>
        <fullName evidence="1">Uncharacterized protein</fullName>
    </submittedName>
</protein>
<dbReference type="EMBL" id="JXLN01010944">
    <property type="protein sequence ID" value="KPM06561.1"/>
    <property type="molecule type" value="Genomic_DNA"/>
</dbReference>
<dbReference type="Proteomes" id="UP000616769">
    <property type="component" value="Unassembled WGS sequence"/>
</dbReference>
<sequence length="88" mass="9368">MVTSNAGSVTNAVIRLKPERGSILSILALRCGKNFVQIFGSIPNPSIDFGDADDRMVANVDVVGGRICRIGVERIGPIKINSSTNIIK</sequence>
<accession>A0A132A6G4</accession>
<dbReference type="AlphaFoldDB" id="A0A132A6G4"/>
<name>A0A132A6G4_SARSC</name>
<dbReference type="VEuPathDB" id="VectorBase:SSCA005508"/>
<organism evidence="1 2">
    <name type="scientific">Sarcoptes scabiei</name>
    <name type="common">Itch mite</name>
    <name type="synonym">Acarus scabiei</name>
    <dbReference type="NCBI Taxonomy" id="52283"/>
    <lineage>
        <taxon>Eukaryota</taxon>
        <taxon>Metazoa</taxon>
        <taxon>Ecdysozoa</taxon>
        <taxon>Arthropoda</taxon>
        <taxon>Chelicerata</taxon>
        <taxon>Arachnida</taxon>
        <taxon>Acari</taxon>
        <taxon>Acariformes</taxon>
        <taxon>Sarcoptiformes</taxon>
        <taxon>Astigmata</taxon>
        <taxon>Psoroptidia</taxon>
        <taxon>Sarcoptoidea</taxon>
        <taxon>Sarcoptidae</taxon>
        <taxon>Sarcoptinae</taxon>
        <taxon>Sarcoptes</taxon>
    </lineage>
</organism>
<gene>
    <name evidence="1" type="ORF">QR98_0050380</name>
</gene>